<keyword evidence="2" id="KW-1133">Transmembrane helix</keyword>
<dbReference type="InterPro" id="IPR025238">
    <property type="entry name" value="DUF4184"/>
</dbReference>
<dbReference type="RefSeq" id="WP_253756820.1">
    <property type="nucleotide sequence ID" value="NZ_JAMZDZ010000001.1"/>
</dbReference>
<name>A0ABV8LL12_9ACTN</name>
<keyword evidence="2" id="KW-0812">Transmembrane</keyword>
<evidence type="ECO:0000313" key="4">
    <source>
        <dbReference type="Proteomes" id="UP001595816"/>
    </source>
</evidence>
<dbReference type="EMBL" id="JBHSAY010000005">
    <property type="protein sequence ID" value="MFC4130974.1"/>
    <property type="molecule type" value="Genomic_DNA"/>
</dbReference>
<accession>A0ABV8LL12</accession>
<comment type="caution">
    <text evidence="3">The sequence shown here is derived from an EMBL/GenBank/DDBJ whole genome shotgun (WGS) entry which is preliminary data.</text>
</comment>
<keyword evidence="2" id="KW-0472">Membrane</keyword>
<evidence type="ECO:0000313" key="3">
    <source>
        <dbReference type="EMBL" id="MFC4130974.1"/>
    </source>
</evidence>
<evidence type="ECO:0000256" key="1">
    <source>
        <dbReference type="SAM" id="MobiDB-lite"/>
    </source>
</evidence>
<protein>
    <submittedName>
        <fullName evidence="3">DUF4184 family protein</fullName>
    </submittedName>
</protein>
<sequence length="275" mass="28816">MPFTPSHIAAVLPVLRRPVTGVAYVPAALAIGSMIPDVPLFTDHWVPYADTHAFRGIVTVDVIATCVAVAAYHLIFRAALIQLLPRAVGDRIPASPGLRHPAYLLGVPVAAAFGATTHAFWDSFTHIRSVGIWGAWLAHPILGLPLYQVLQYTSTVLGLLVLAGWAGWRLRRPVPQPASGLRLGPRTRVVTGLLLVLAIGAGAALQLATTPHVARLESHLYWAAIGGVTAAATAVTIYALVFTAAQAAARTISGRALPPRSETTASGVPSGPSTP</sequence>
<feature type="transmembrane region" description="Helical" evidence="2">
    <location>
        <begin position="189"/>
        <end position="208"/>
    </location>
</feature>
<dbReference type="Pfam" id="PF13803">
    <property type="entry name" value="DUF4184"/>
    <property type="match status" value="1"/>
</dbReference>
<organism evidence="3 4">
    <name type="scientific">Hamadaea flava</name>
    <dbReference type="NCBI Taxonomy" id="1742688"/>
    <lineage>
        <taxon>Bacteria</taxon>
        <taxon>Bacillati</taxon>
        <taxon>Actinomycetota</taxon>
        <taxon>Actinomycetes</taxon>
        <taxon>Micromonosporales</taxon>
        <taxon>Micromonosporaceae</taxon>
        <taxon>Hamadaea</taxon>
    </lineage>
</organism>
<reference evidence="4" key="1">
    <citation type="journal article" date="2019" name="Int. J. Syst. Evol. Microbiol.">
        <title>The Global Catalogue of Microorganisms (GCM) 10K type strain sequencing project: providing services to taxonomists for standard genome sequencing and annotation.</title>
        <authorList>
            <consortium name="The Broad Institute Genomics Platform"/>
            <consortium name="The Broad Institute Genome Sequencing Center for Infectious Disease"/>
            <person name="Wu L."/>
            <person name="Ma J."/>
        </authorList>
    </citation>
    <scope>NUCLEOTIDE SEQUENCE [LARGE SCALE GENOMIC DNA]</scope>
    <source>
        <strain evidence="4">CGMCC 4.7289</strain>
    </source>
</reference>
<keyword evidence="4" id="KW-1185">Reference proteome</keyword>
<feature type="transmembrane region" description="Helical" evidence="2">
    <location>
        <begin position="102"/>
        <end position="121"/>
    </location>
</feature>
<feature type="region of interest" description="Disordered" evidence="1">
    <location>
        <begin position="256"/>
        <end position="275"/>
    </location>
</feature>
<dbReference type="Proteomes" id="UP001595816">
    <property type="component" value="Unassembled WGS sequence"/>
</dbReference>
<feature type="transmembrane region" description="Helical" evidence="2">
    <location>
        <begin position="62"/>
        <end position="81"/>
    </location>
</feature>
<feature type="transmembrane region" description="Helical" evidence="2">
    <location>
        <begin position="149"/>
        <end position="168"/>
    </location>
</feature>
<feature type="compositionally biased region" description="Polar residues" evidence="1">
    <location>
        <begin position="261"/>
        <end position="275"/>
    </location>
</feature>
<feature type="transmembrane region" description="Helical" evidence="2">
    <location>
        <begin position="220"/>
        <end position="245"/>
    </location>
</feature>
<gene>
    <name evidence="3" type="ORF">ACFOZ4_10205</name>
</gene>
<feature type="transmembrane region" description="Helical" evidence="2">
    <location>
        <begin position="21"/>
        <end position="42"/>
    </location>
</feature>
<evidence type="ECO:0000256" key="2">
    <source>
        <dbReference type="SAM" id="Phobius"/>
    </source>
</evidence>
<proteinExistence type="predicted"/>